<dbReference type="RefSeq" id="WP_277563543.1">
    <property type="nucleotide sequence ID" value="NZ_JAPDHZ010000002.1"/>
</dbReference>
<dbReference type="HAMAP" id="MF_01925">
    <property type="entry name" value="P5C_reductase"/>
    <property type="match status" value="1"/>
</dbReference>
<keyword evidence="13" id="KW-1185">Reference proteome</keyword>
<feature type="domain" description="Pyrroline-5-carboxylate reductase dimerisation" evidence="11">
    <location>
        <begin position="174"/>
        <end position="278"/>
    </location>
</feature>
<keyword evidence="6" id="KW-0963">Cytoplasm</keyword>
<proteinExistence type="inferred from homology"/>
<reference evidence="12 13" key="1">
    <citation type="submission" date="2022-10" db="EMBL/GenBank/DDBJ databases">
        <title>Comparative genomic analysis of Cohnella hashimotonis sp. nov., isolated from the International Space Station.</title>
        <authorList>
            <person name="Simpson A."/>
            <person name="Venkateswaran K."/>
        </authorList>
    </citation>
    <scope>NUCLEOTIDE SEQUENCE [LARGE SCALE GENOMIC DNA]</scope>
    <source>
        <strain evidence="12 13">DSM 18997</strain>
    </source>
</reference>
<organism evidence="12 13">
    <name type="scientific">Cohnella ginsengisoli</name>
    <dbReference type="NCBI Taxonomy" id="425004"/>
    <lineage>
        <taxon>Bacteria</taxon>
        <taxon>Bacillati</taxon>
        <taxon>Bacillota</taxon>
        <taxon>Bacilli</taxon>
        <taxon>Bacillales</taxon>
        <taxon>Paenibacillaceae</taxon>
        <taxon>Cohnella</taxon>
    </lineage>
</organism>
<dbReference type="PANTHER" id="PTHR11645">
    <property type="entry name" value="PYRROLINE-5-CARBOXYLATE REDUCTASE"/>
    <property type="match status" value="1"/>
</dbReference>
<dbReference type="Pfam" id="PF03807">
    <property type="entry name" value="F420_oxidored"/>
    <property type="match status" value="1"/>
</dbReference>
<evidence type="ECO:0000256" key="9">
    <source>
        <dbReference type="RuleBase" id="RU003903"/>
    </source>
</evidence>
<dbReference type="PROSITE" id="PS00521">
    <property type="entry name" value="P5CR"/>
    <property type="match status" value="1"/>
</dbReference>
<sequence>MNATQDILTHSKICFYGAGSMAEAIIRGLVDTGAAPAGNITVFNRSNAERLAELRGRYGVLTADSEAARQDALLTADVIVLAMKPKDAAAALKAFAPALRAEQLIVSVIAGLSIDTIRQLTRADQPVVRTMPNTSSSIGLGATGIAFSEGLPDDAQRLALDMFGAVGIAQVVEERLMDAVNAVSGSGPAYIYYVMEAMIAAGVAQGLTPEAARELTVQTVRGAADMVRITGEQPAELRRKVTSPNGTTQAAIETLQRLGVDEAFSAAMDRCAARAGELGRAIAEEALGG</sequence>
<evidence type="ECO:0000256" key="8">
    <source>
        <dbReference type="PIRSR" id="PIRSR000193-1"/>
    </source>
</evidence>
<dbReference type="InterPro" id="IPR000304">
    <property type="entry name" value="Pyrroline-COOH_reductase"/>
</dbReference>
<evidence type="ECO:0000256" key="4">
    <source>
        <dbReference type="ARBA" id="ARBA00023002"/>
    </source>
</evidence>
<evidence type="ECO:0000256" key="3">
    <source>
        <dbReference type="ARBA" id="ARBA00022857"/>
    </source>
</evidence>
<keyword evidence="2 6" id="KW-0641">Proline biosynthesis</keyword>
<dbReference type="GO" id="GO:0004735">
    <property type="term" value="F:pyrroline-5-carboxylate reductase activity"/>
    <property type="evidence" value="ECO:0007669"/>
    <property type="project" value="UniProtKB-UniRule"/>
</dbReference>
<dbReference type="InterPro" id="IPR029036">
    <property type="entry name" value="P5CR_dimer"/>
</dbReference>
<dbReference type="FunFam" id="1.10.3730.10:FF:000001">
    <property type="entry name" value="Pyrroline-5-carboxylate reductase"/>
    <property type="match status" value="1"/>
</dbReference>
<dbReference type="InterPro" id="IPR008927">
    <property type="entry name" value="6-PGluconate_DH-like_C_sf"/>
</dbReference>
<protein>
    <recommendedName>
        <fullName evidence="6 7">Pyrroline-5-carboxylate reductase</fullName>
        <shortName evidence="6">P5C reductase</shortName>
        <shortName evidence="6">P5CR</shortName>
        <ecNumber evidence="6 7">1.5.1.2</ecNumber>
    </recommendedName>
    <alternativeName>
        <fullName evidence="6">PCA reductase</fullName>
    </alternativeName>
</protein>
<comment type="pathway">
    <text evidence="6 9">Amino-acid biosynthesis; L-proline biosynthesis; L-proline from L-glutamate 5-semialdehyde: step 1/1.</text>
</comment>
<dbReference type="SUPFAM" id="SSF51735">
    <property type="entry name" value="NAD(P)-binding Rossmann-fold domains"/>
    <property type="match status" value="1"/>
</dbReference>
<keyword evidence="3 6" id="KW-0521">NADP</keyword>
<dbReference type="AlphaFoldDB" id="A0A9X4QKZ6"/>
<evidence type="ECO:0000313" key="13">
    <source>
        <dbReference type="Proteomes" id="UP001153387"/>
    </source>
</evidence>
<evidence type="ECO:0000259" key="10">
    <source>
        <dbReference type="Pfam" id="PF03807"/>
    </source>
</evidence>
<accession>A0A9X4QKZ6</accession>
<dbReference type="PANTHER" id="PTHR11645:SF49">
    <property type="entry name" value="PYRROLINE-5-CARBOXYLATE REDUCTASE 1"/>
    <property type="match status" value="1"/>
</dbReference>
<comment type="similarity">
    <text evidence="1 6 9">Belongs to the pyrroline-5-carboxylate reductase family.</text>
</comment>
<dbReference type="InterPro" id="IPR036291">
    <property type="entry name" value="NAD(P)-bd_dom_sf"/>
</dbReference>
<dbReference type="Pfam" id="PF14748">
    <property type="entry name" value="P5CR_dimer"/>
    <property type="match status" value="1"/>
</dbReference>
<comment type="catalytic activity">
    <reaction evidence="6">
        <text>L-proline + NAD(+) = (S)-1-pyrroline-5-carboxylate + NADH + 2 H(+)</text>
        <dbReference type="Rhea" id="RHEA:14105"/>
        <dbReference type="ChEBI" id="CHEBI:15378"/>
        <dbReference type="ChEBI" id="CHEBI:17388"/>
        <dbReference type="ChEBI" id="CHEBI:57540"/>
        <dbReference type="ChEBI" id="CHEBI:57945"/>
        <dbReference type="ChEBI" id="CHEBI:60039"/>
        <dbReference type="EC" id="1.5.1.2"/>
    </reaction>
</comment>
<evidence type="ECO:0000259" key="11">
    <source>
        <dbReference type="Pfam" id="PF14748"/>
    </source>
</evidence>
<dbReference type="Gene3D" id="1.10.3730.10">
    <property type="entry name" value="ProC C-terminal domain-like"/>
    <property type="match status" value="1"/>
</dbReference>
<evidence type="ECO:0000256" key="7">
    <source>
        <dbReference type="NCBIfam" id="TIGR00112"/>
    </source>
</evidence>
<dbReference type="SUPFAM" id="SSF48179">
    <property type="entry name" value="6-phosphogluconate dehydrogenase C-terminal domain-like"/>
    <property type="match status" value="1"/>
</dbReference>
<dbReference type="Proteomes" id="UP001153387">
    <property type="component" value="Unassembled WGS sequence"/>
</dbReference>
<dbReference type="InterPro" id="IPR028939">
    <property type="entry name" value="P5C_Rdtase_cat_N"/>
</dbReference>
<dbReference type="PIRSF" id="PIRSF000193">
    <property type="entry name" value="Pyrrol-5-carb_rd"/>
    <property type="match status" value="1"/>
</dbReference>
<gene>
    <name evidence="6 12" type="primary">proC</name>
    <name evidence="12" type="ORF">OMP38_01190</name>
</gene>
<keyword evidence="4 6" id="KW-0560">Oxidoreductase</keyword>
<dbReference type="EC" id="1.5.1.2" evidence="6 7"/>
<dbReference type="GO" id="GO:0055129">
    <property type="term" value="P:L-proline biosynthetic process"/>
    <property type="evidence" value="ECO:0007669"/>
    <property type="project" value="UniProtKB-UniRule"/>
</dbReference>
<evidence type="ECO:0000256" key="2">
    <source>
        <dbReference type="ARBA" id="ARBA00022650"/>
    </source>
</evidence>
<feature type="binding site" evidence="8">
    <location>
        <begin position="82"/>
        <end position="85"/>
    </location>
    <ligand>
        <name>NADP(+)</name>
        <dbReference type="ChEBI" id="CHEBI:58349"/>
    </ligand>
</feature>
<dbReference type="GO" id="GO:0005737">
    <property type="term" value="C:cytoplasm"/>
    <property type="evidence" value="ECO:0007669"/>
    <property type="project" value="UniProtKB-SubCell"/>
</dbReference>
<comment type="caution">
    <text evidence="12">The sequence shown here is derived from an EMBL/GenBank/DDBJ whole genome shotgun (WGS) entry which is preliminary data.</text>
</comment>
<comment type="subcellular location">
    <subcellularLocation>
        <location evidence="6">Cytoplasm</location>
    </subcellularLocation>
</comment>
<name>A0A9X4QKZ6_9BACL</name>
<comment type="catalytic activity">
    <reaction evidence="6 9">
        <text>L-proline + NADP(+) = (S)-1-pyrroline-5-carboxylate + NADPH + 2 H(+)</text>
        <dbReference type="Rhea" id="RHEA:14109"/>
        <dbReference type="ChEBI" id="CHEBI:15378"/>
        <dbReference type="ChEBI" id="CHEBI:17388"/>
        <dbReference type="ChEBI" id="CHEBI:57783"/>
        <dbReference type="ChEBI" id="CHEBI:58349"/>
        <dbReference type="ChEBI" id="CHEBI:60039"/>
        <dbReference type="EC" id="1.5.1.2"/>
    </reaction>
</comment>
<evidence type="ECO:0000256" key="1">
    <source>
        <dbReference type="ARBA" id="ARBA00005525"/>
    </source>
</evidence>
<evidence type="ECO:0000256" key="6">
    <source>
        <dbReference type="HAMAP-Rule" id="MF_01925"/>
    </source>
</evidence>
<dbReference type="NCBIfam" id="TIGR00112">
    <property type="entry name" value="proC"/>
    <property type="match status" value="1"/>
</dbReference>
<dbReference type="EMBL" id="JAPDHZ010000002">
    <property type="protein sequence ID" value="MDG0789621.1"/>
    <property type="molecule type" value="Genomic_DNA"/>
</dbReference>
<dbReference type="InterPro" id="IPR053790">
    <property type="entry name" value="P5CR-like_CS"/>
</dbReference>
<keyword evidence="6 9" id="KW-0028">Amino-acid biosynthesis</keyword>
<feature type="domain" description="Pyrroline-5-carboxylate reductase catalytic N-terminal" evidence="10">
    <location>
        <begin position="12"/>
        <end position="111"/>
    </location>
</feature>
<dbReference type="Gene3D" id="3.40.50.720">
    <property type="entry name" value="NAD(P)-binding Rossmann-like Domain"/>
    <property type="match status" value="1"/>
</dbReference>
<evidence type="ECO:0000313" key="12">
    <source>
        <dbReference type="EMBL" id="MDG0789621.1"/>
    </source>
</evidence>
<comment type="function">
    <text evidence="5 6">Catalyzes the reduction of 1-pyrroline-5-carboxylate (PCA) to L-proline.</text>
</comment>
<evidence type="ECO:0000256" key="5">
    <source>
        <dbReference type="ARBA" id="ARBA00058118"/>
    </source>
</evidence>